<reference evidence="7 8" key="1">
    <citation type="journal article" date="2011" name="Science">
        <title>The Selaginella genome identifies genetic changes associated with the evolution of vascular plants.</title>
        <authorList>
            <person name="Banks J.A."/>
            <person name="Nishiyama T."/>
            <person name="Hasebe M."/>
            <person name="Bowman J.L."/>
            <person name="Gribskov M."/>
            <person name="dePamphilis C."/>
            <person name="Albert V.A."/>
            <person name="Aono N."/>
            <person name="Aoyama T."/>
            <person name="Ambrose B.A."/>
            <person name="Ashton N.W."/>
            <person name="Axtell M.J."/>
            <person name="Barker E."/>
            <person name="Barker M.S."/>
            <person name="Bennetzen J.L."/>
            <person name="Bonawitz N.D."/>
            <person name="Chapple C."/>
            <person name="Cheng C."/>
            <person name="Correa L.G."/>
            <person name="Dacre M."/>
            <person name="DeBarry J."/>
            <person name="Dreyer I."/>
            <person name="Elias M."/>
            <person name="Engstrom E.M."/>
            <person name="Estelle M."/>
            <person name="Feng L."/>
            <person name="Finet C."/>
            <person name="Floyd S.K."/>
            <person name="Frommer W.B."/>
            <person name="Fujita T."/>
            <person name="Gramzow L."/>
            <person name="Gutensohn M."/>
            <person name="Harholt J."/>
            <person name="Hattori M."/>
            <person name="Heyl A."/>
            <person name="Hirai T."/>
            <person name="Hiwatashi Y."/>
            <person name="Ishikawa M."/>
            <person name="Iwata M."/>
            <person name="Karol K.G."/>
            <person name="Koehler B."/>
            <person name="Kolukisaoglu U."/>
            <person name="Kubo M."/>
            <person name="Kurata T."/>
            <person name="Lalonde S."/>
            <person name="Li K."/>
            <person name="Li Y."/>
            <person name="Litt A."/>
            <person name="Lyons E."/>
            <person name="Manning G."/>
            <person name="Maruyama T."/>
            <person name="Michael T.P."/>
            <person name="Mikami K."/>
            <person name="Miyazaki S."/>
            <person name="Morinaga S."/>
            <person name="Murata T."/>
            <person name="Mueller-Roeber B."/>
            <person name="Nelson D.R."/>
            <person name="Obara M."/>
            <person name="Oguri Y."/>
            <person name="Olmstead R.G."/>
            <person name="Onodera N."/>
            <person name="Petersen B.L."/>
            <person name="Pils B."/>
            <person name="Prigge M."/>
            <person name="Rensing S.A."/>
            <person name="Riano-Pachon D.M."/>
            <person name="Roberts A.W."/>
            <person name="Sato Y."/>
            <person name="Scheller H.V."/>
            <person name="Schulz B."/>
            <person name="Schulz C."/>
            <person name="Shakirov E.V."/>
            <person name="Shibagaki N."/>
            <person name="Shinohara N."/>
            <person name="Shippen D.E."/>
            <person name="Soerensen I."/>
            <person name="Sotooka R."/>
            <person name="Sugimoto N."/>
            <person name="Sugita M."/>
            <person name="Sumikawa N."/>
            <person name="Tanurdzic M."/>
            <person name="Theissen G."/>
            <person name="Ulvskov P."/>
            <person name="Wakazuki S."/>
            <person name="Weng J.K."/>
            <person name="Willats W.W."/>
            <person name="Wipf D."/>
            <person name="Wolf P.G."/>
            <person name="Yang L."/>
            <person name="Zimmer A.D."/>
            <person name="Zhu Q."/>
            <person name="Mitros T."/>
            <person name="Hellsten U."/>
            <person name="Loque D."/>
            <person name="Otillar R."/>
            <person name="Salamov A."/>
            <person name="Schmutz J."/>
            <person name="Shapiro H."/>
            <person name="Lindquist E."/>
            <person name="Lucas S."/>
            <person name="Rokhsar D."/>
            <person name="Grigoriev I.V."/>
        </authorList>
    </citation>
    <scope>NUCLEOTIDE SEQUENCE [LARGE SCALE GENOMIC DNA]</scope>
</reference>
<dbReference type="PANTHER" id="PTHR47974">
    <property type="entry name" value="OS07G0415500 PROTEIN"/>
    <property type="match status" value="1"/>
</dbReference>
<evidence type="ECO:0000256" key="1">
    <source>
        <dbReference type="ARBA" id="ARBA00004167"/>
    </source>
</evidence>
<proteinExistence type="predicted"/>
<dbReference type="PANTHER" id="PTHR47974:SF9">
    <property type="entry name" value="RECEPTOR-LIKE SERINE_THREONINE-PROTEIN KINASE"/>
    <property type="match status" value="1"/>
</dbReference>
<evidence type="ECO:0000256" key="4">
    <source>
        <dbReference type="ARBA" id="ARBA00022989"/>
    </source>
</evidence>
<keyword evidence="4 6" id="KW-1133">Transmembrane helix</keyword>
<protein>
    <submittedName>
        <fullName evidence="7">Uncharacterized protein</fullName>
    </submittedName>
</protein>
<feature type="transmembrane region" description="Helical" evidence="6">
    <location>
        <begin position="162"/>
        <end position="186"/>
    </location>
</feature>
<evidence type="ECO:0000256" key="6">
    <source>
        <dbReference type="SAM" id="Phobius"/>
    </source>
</evidence>
<evidence type="ECO:0000256" key="3">
    <source>
        <dbReference type="ARBA" id="ARBA00022729"/>
    </source>
</evidence>
<gene>
    <name evidence="7" type="ORF">SELMODRAFT_427879</name>
</gene>
<dbReference type="EMBL" id="GL377660">
    <property type="protein sequence ID" value="EFJ09716.1"/>
    <property type="molecule type" value="Genomic_DNA"/>
</dbReference>
<dbReference type="GO" id="GO:0016020">
    <property type="term" value="C:membrane"/>
    <property type="evidence" value="ECO:0007669"/>
    <property type="project" value="UniProtKB-SubCell"/>
</dbReference>
<organism evidence="8">
    <name type="scientific">Selaginella moellendorffii</name>
    <name type="common">Spikemoss</name>
    <dbReference type="NCBI Taxonomy" id="88036"/>
    <lineage>
        <taxon>Eukaryota</taxon>
        <taxon>Viridiplantae</taxon>
        <taxon>Streptophyta</taxon>
        <taxon>Embryophyta</taxon>
        <taxon>Tracheophyta</taxon>
        <taxon>Lycopodiopsida</taxon>
        <taxon>Selaginellales</taxon>
        <taxon>Selaginellaceae</taxon>
        <taxon>Selaginella</taxon>
    </lineage>
</organism>
<name>D8T103_SELML</name>
<evidence type="ECO:0000313" key="8">
    <source>
        <dbReference type="Proteomes" id="UP000001514"/>
    </source>
</evidence>
<keyword evidence="8" id="KW-1185">Reference proteome</keyword>
<sequence length="241" mass="26205">MVWNSKLQELRNHRSDAPGVLTDNSFDPGDDNAMDPWQSFDHPTDVWVPGSQLHSLNLESLSSSRAIRHDTMILLRSLGSRRAASTPSFVSDMMEGSRLDIYGNLVHTWVVPTNICSVPSLCGPNSMCSYTSLMPCSCPTGSRQANEDWAQGCTTSSKISRIAVGVGAGAALLLLLGLIIGIMRILKTKKVPSSGKCKSDDFAGGELAHFTPKQLHAATDRFKQRSSKGVTSKERLWLSRG</sequence>
<keyword evidence="2 6" id="KW-0812">Transmembrane</keyword>
<evidence type="ECO:0000256" key="5">
    <source>
        <dbReference type="ARBA" id="ARBA00023136"/>
    </source>
</evidence>
<keyword evidence="3" id="KW-0732">Signal</keyword>
<accession>D8T103</accession>
<evidence type="ECO:0000256" key="2">
    <source>
        <dbReference type="ARBA" id="ARBA00022692"/>
    </source>
</evidence>
<dbReference type="Gramene" id="EFJ09716">
    <property type="protein sequence ID" value="EFJ09716"/>
    <property type="gene ID" value="SELMODRAFT_427879"/>
</dbReference>
<dbReference type="Proteomes" id="UP000001514">
    <property type="component" value="Unassembled WGS sequence"/>
</dbReference>
<comment type="subcellular location">
    <subcellularLocation>
        <location evidence="1">Membrane</location>
        <topology evidence="1">Single-pass membrane protein</topology>
    </subcellularLocation>
</comment>
<dbReference type="AlphaFoldDB" id="D8T103"/>
<keyword evidence="5 6" id="KW-0472">Membrane</keyword>
<dbReference type="InParanoid" id="D8T103"/>
<evidence type="ECO:0000313" key="7">
    <source>
        <dbReference type="EMBL" id="EFJ09716.1"/>
    </source>
</evidence>
<dbReference type="KEGG" id="smo:SELMODRAFT_427879"/>
<dbReference type="HOGENOM" id="CLU_1153362_0_0_1"/>